<evidence type="ECO:0000313" key="2">
    <source>
        <dbReference type="EMBL" id="TQJ09249.1"/>
    </source>
</evidence>
<dbReference type="Pfam" id="PF02515">
    <property type="entry name" value="CoA_transf_3"/>
    <property type="match status" value="1"/>
</dbReference>
<keyword evidence="1 2" id="KW-0808">Transferase</keyword>
<evidence type="ECO:0000313" key="3">
    <source>
        <dbReference type="Proteomes" id="UP000317893"/>
    </source>
</evidence>
<organism evidence="2 3">
    <name type="scientific">Lapillicoccus jejuensis</name>
    <dbReference type="NCBI Taxonomy" id="402171"/>
    <lineage>
        <taxon>Bacteria</taxon>
        <taxon>Bacillati</taxon>
        <taxon>Actinomycetota</taxon>
        <taxon>Actinomycetes</taxon>
        <taxon>Micrococcales</taxon>
        <taxon>Intrasporangiaceae</taxon>
        <taxon>Lapillicoccus</taxon>
    </lineage>
</organism>
<dbReference type="InterPro" id="IPR023606">
    <property type="entry name" value="CoA-Trfase_III_dom_1_sf"/>
</dbReference>
<dbReference type="SUPFAM" id="SSF89796">
    <property type="entry name" value="CoA-transferase family III (CaiB/BaiF)"/>
    <property type="match status" value="1"/>
</dbReference>
<sequence>MTRPDGEGEDQPPYDAAKAWATREGALGGLRVLDLTRILSGPFASMVLADLGADVIKIEDTRGGDDTRRWGPPFQGEDAAYYHAVNRNKRSLAVDLKTPEGLSLVRSLALSADVVLENFRPGTADRLGLGYDELSTANPRLVYGSVSGFGQTGPDSRRAGYDAIAQAMSGVMGLTGPAGGEPVRFGVAGADLGAGMWVVIGVLAALRSRDTTGRGQHVDVALLDGMVSWLTYGAQNYFATGKRPHRHGSAHPNIVPYQAFPTADGDIMVAVGNDSLWARFAPVVGLGHLVDDPRFATNPDRVSRRDELLPIIEEAFLAKPATEWAALLEEAGVPAGPVHEVDEALAHPQVLARDMVVDLPHRDLGDVRTLGSPLKLSGTPTTLRHASPAYAEHTRELLAAMGLDDAAIEAMVASGGVRG</sequence>
<protein>
    <submittedName>
        <fullName evidence="2">Formyl-CoA transferase/CoA:oxalate CoA-transferase</fullName>
    </submittedName>
</protein>
<dbReference type="Proteomes" id="UP000317893">
    <property type="component" value="Unassembled WGS sequence"/>
</dbReference>
<dbReference type="InterPro" id="IPR003673">
    <property type="entry name" value="CoA-Trfase_fam_III"/>
</dbReference>
<dbReference type="InterPro" id="IPR044855">
    <property type="entry name" value="CoA-Trfase_III_dom3_sf"/>
</dbReference>
<dbReference type="Gene3D" id="3.30.1540.10">
    <property type="entry name" value="formyl-coa transferase, domain 3"/>
    <property type="match status" value="1"/>
</dbReference>
<evidence type="ECO:0000256" key="1">
    <source>
        <dbReference type="ARBA" id="ARBA00022679"/>
    </source>
</evidence>
<proteinExistence type="predicted"/>
<dbReference type="GO" id="GO:0008410">
    <property type="term" value="F:CoA-transferase activity"/>
    <property type="evidence" value="ECO:0007669"/>
    <property type="project" value="TreeGrafter"/>
</dbReference>
<dbReference type="Gene3D" id="3.40.50.10540">
    <property type="entry name" value="Crotonobetainyl-coa:carnitine coa-transferase, domain 1"/>
    <property type="match status" value="1"/>
</dbReference>
<dbReference type="AlphaFoldDB" id="A0A542E1U6"/>
<gene>
    <name evidence="2" type="ORF">FB458_2359</name>
</gene>
<dbReference type="InterPro" id="IPR050483">
    <property type="entry name" value="CoA-transferase_III_domain"/>
</dbReference>
<reference evidence="2 3" key="1">
    <citation type="submission" date="2019-06" db="EMBL/GenBank/DDBJ databases">
        <title>Sequencing the genomes of 1000 actinobacteria strains.</title>
        <authorList>
            <person name="Klenk H.-P."/>
        </authorList>
    </citation>
    <scope>NUCLEOTIDE SEQUENCE [LARGE SCALE GENOMIC DNA]</scope>
    <source>
        <strain evidence="2 3">DSM 18607</strain>
    </source>
</reference>
<accession>A0A542E1U6</accession>
<name>A0A542E1U6_9MICO</name>
<dbReference type="RefSeq" id="WP_141848652.1">
    <property type="nucleotide sequence ID" value="NZ_BAAAPR010000014.1"/>
</dbReference>
<comment type="caution">
    <text evidence="2">The sequence shown here is derived from an EMBL/GenBank/DDBJ whole genome shotgun (WGS) entry which is preliminary data.</text>
</comment>
<dbReference type="PANTHER" id="PTHR48207">
    <property type="entry name" value="SUCCINATE--HYDROXYMETHYLGLUTARATE COA-TRANSFERASE"/>
    <property type="match status" value="1"/>
</dbReference>
<keyword evidence="3" id="KW-1185">Reference proteome</keyword>
<dbReference type="OrthoDB" id="9797653at2"/>
<dbReference type="PANTHER" id="PTHR48207:SF3">
    <property type="entry name" value="SUCCINATE--HYDROXYMETHYLGLUTARATE COA-TRANSFERASE"/>
    <property type="match status" value="1"/>
</dbReference>
<dbReference type="EMBL" id="VFMN01000001">
    <property type="protein sequence ID" value="TQJ09249.1"/>
    <property type="molecule type" value="Genomic_DNA"/>
</dbReference>